<dbReference type="Gene3D" id="3.40.50.10420">
    <property type="entry name" value="NagB/RpiA/CoA transferase-like"/>
    <property type="match status" value="1"/>
</dbReference>
<dbReference type="STRING" id="1423790.BN53_06715"/>
<dbReference type="PANTHER" id="PTHR23407:SF1">
    <property type="entry name" value="5-FORMYLTETRAHYDROFOLATE CYCLO-LIGASE"/>
    <property type="match status" value="1"/>
</dbReference>
<dbReference type="GO" id="GO:0005524">
    <property type="term" value="F:ATP binding"/>
    <property type="evidence" value="ECO:0007669"/>
    <property type="project" value="UniProtKB-KW"/>
</dbReference>
<dbReference type="OrthoDB" id="9801938at2"/>
<reference evidence="6 7" key="1">
    <citation type="submission" date="2012-06" db="EMBL/GenBank/DDBJ databases">
        <title>Draft Genome Sequence of Lactobacillus pasteurii CRBIP 24.76T.</title>
        <authorList>
            <person name="Cousin S."/>
            <person name="Bouchier C."/>
            <person name="Loux V."/>
            <person name="Ma L."/>
            <person name="Creno S."/>
            <person name="Bizet C."/>
            <person name="Clermont D."/>
        </authorList>
    </citation>
    <scope>NUCLEOTIDE SEQUENCE [LARGE SCALE GENOMIC DNA]</scope>
    <source>
        <strain evidence="7">CRBIP 24.76T</strain>
    </source>
</reference>
<evidence type="ECO:0000256" key="1">
    <source>
        <dbReference type="ARBA" id="ARBA00010638"/>
    </source>
</evidence>
<dbReference type="EC" id="6.3.3.2" evidence="5"/>
<evidence type="ECO:0000256" key="3">
    <source>
        <dbReference type="ARBA" id="ARBA00022840"/>
    </source>
</evidence>
<evidence type="ECO:0000256" key="4">
    <source>
        <dbReference type="PIRSR" id="PIRSR006806-1"/>
    </source>
</evidence>
<protein>
    <recommendedName>
        <fullName evidence="5">5-formyltetrahydrofolate cyclo-ligase</fullName>
        <ecNumber evidence="5">6.3.3.2</ecNumber>
    </recommendedName>
</protein>
<evidence type="ECO:0000313" key="6">
    <source>
        <dbReference type="EMBL" id="CCI85774.1"/>
    </source>
</evidence>
<dbReference type="GO" id="GO:0009396">
    <property type="term" value="P:folic acid-containing compound biosynthetic process"/>
    <property type="evidence" value="ECO:0007669"/>
    <property type="project" value="TreeGrafter"/>
</dbReference>
<dbReference type="eggNOG" id="COG0212">
    <property type="taxonomic scope" value="Bacteria"/>
</dbReference>
<dbReference type="GO" id="GO:0030272">
    <property type="term" value="F:5-formyltetrahydrofolate cyclo-ligase activity"/>
    <property type="evidence" value="ECO:0007669"/>
    <property type="project" value="UniProtKB-EC"/>
</dbReference>
<feature type="binding site" evidence="4">
    <location>
        <position position="55"/>
    </location>
    <ligand>
        <name>substrate</name>
    </ligand>
</feature>
<comment type="catalytic activity">
    <reaction evidence="5">
        <text>(6S)-5-formyl-5,6,7,8-tetrahydrofolate + ATP = (6R)-5,10-methenyltetrahydrofolate + ADP + phosphate</text>
        <dbReference type="Rhea" id="RHEA:10488"/>
        <dbReference type="ChEBI" id="CHEBI:30616"/>
        <dbReference type="ChEBI" id="CHEBI:43474"/>
        <dbReference type="ChEBI" id="CHEBI:57455"/>
        <dbReference type="ChEBI" id="CHEBI:57457"/>
        <dbReference type="ChEBI" id="CHEBI:456216"/>
        <dbReference type="EC" id="6.3.3.2"/>
    </reaction>
</comment>
<organism evidence="6 7">
    <name type="scientific">Lactobacillus pasteurii DSM 23907 = CRBIP 24.76</name>
    <dbReference type="NCBI Taxonomy" id="1423790"/>
    <lineage>
        <taxon>Bacteria</taxon>
        <taxon>Bacillati</taxon>
        <taxon>Bacillota</taxon>
        <taxon>Bacilli</taxon>
        <taxon>Lactobacillales</taxon>
        <taxon>Lactobacillaceae</taxon>
        <taxon>Lactobacillus</taxon>
    </lineage>
</organism>
<comment type="similarity">
    <text evidence="1 5">Belongs to the 5-formyltetrahydrofolate cyclo-ligase family.</text>
</comment>
<keyword evidence="5" id="KW-0460">Magnesium</keyword>
<keyword evidence="6" id="KW-0436">Ligase</keyword>
<proteinExistence type="inferred from homology"/>
<dbReference type="PIRSF" id="PIRSF006806">
    <property type="entry name" value="FTHF_cligase"/>
    <property type="match status" value="1"/>
</dbReference>
<name>I7KM28_9LACO</name>
<comment type="caution">
    <text evidence="6">The sequence shown here is derived from an EMBL/GenBank/DDBJ whole genome shotgun (WGS) entry which is preliminary data.</text>
</comment>
<comment type="cofactor">
    <cofactor evidence="5">
        <name>Mg(2+)</name>
        <dbReference type="ChEBI" id="CHEBI:18420"/>
    </cofactor>
</comment>
<evidence type="ECO:0000256" key="5">
    <source>
        <dbReference type="RuleBase" id="RU361279"/>
    </source>
</evidence>
<dbReference type="Proteomes" id="UP000009311">
    <property type="component" value="Unassembled WGS sequence"/>
</dbReference>
<dbReference type="AlphaFoldDB" id="I7KM28"/>
<gene>
    <name evidence="6" type="ORF">BN53_06715</name>
</gene>
<dbReference type="Pfam" id="PF01812">
    <property type="entry name" value="5-FTHF_cyc-lig"/>
    <property type="match status" value="1"/>
</dbReference>
<feature type="binding site" evidence="4">
    <location>
        <begin position="131"/>
        <end position="139"/>
    </location>
    <ligand>
        <name>ATP</name>
        <dbReference type="ChEBI" id="CHEBI:30616"/>
    </ligand>
</feature>
<keyword evidence="7" id="KW-1185">Reference proteome</keyword>
<sequence length="181" mass="20370">MEKRELRLKQIELLKNFANTKQKAQEDQILLNKLLKLPELLNSQKIGITWSLPIEVSTQGIIEKLWSMGKSVYLPTANSDKTMCFKRYTPDAQLKISKFGVAEVADLSASIENQLDLIIAPGLAFSANGDRLGFGGGYYDRFLEKLPTSTVALANSIMFYPQTQWPVVATDIKIDRIIDPY</sequence>
<evidence type="ECO:0000256" key="2">
    <source>
        <dbReference type="ARBA" id="ARBA00022741"/>
    </source>
</evidence>
<dbReference type="InterPro" id="IPR024185">
    <property type="entry name" value="FTHF_cligase-like_sf"/>
</dbReference>
<keyword evidence="3 4" id="KW-0067">ATP-binding</keyword>
<dbReference type="InterPro" id="IPR002698">
    <property type="entry name" value="FTHF_cligase"/>
</dbReference>
<keyword evidence="5" id="KW-0479">Metal-binding</keyword>
<keyword evidence="2 4" id="KW-0547">Nucleotide-binding</keyword>
<dbReference type="GO" id="GO:0046872">
    <property type="term" value="F:metal ion binding"/>
    <property type="evidence" value="ECO:0007669"/>
    <property type="project" value="UniProtKB-KW"/>
</dbReference>
<dbReference type="GO" id="GO:0035999">
    <property type="term" value="P:tetrahydrofolate interconversion"/>
    <property type="evidence" value="ECO:0007669"/>
    <property type="project" value="TreeGrafter"/>
</dbReference>
<evidence type="ECO:0000313" key="7">
    <source>
        <dbReference type="Proteomes" id="UP000009311"/>
    </source>
</evidence>
<accession>I7KM28</accession>
<dbReference type="NCBIfam" id="TIGR02727">
    <property type="entry name" value="MTHFS_bact"/>
    <property type="match status" value="1"/>
</dbReference>
<dbReference type="InterPro" id="IPR037171">
    <property type="entry name" value="NagB/RpiA_transferase-like"/>
</dbReference>
<dbReference type="RefSeq" id="WP_009560335.1">
    <property type="nucleotide sequence ID" value="NZ_AYZN01000001.1"/>
</dbReference>
<dbReference type="SUPFAM" id="SSF100950">
    <property type="entry name" value="NagB/RpiA/CoA transferase-like"/>
    <property type="match status" value="1"/>
</dbReference>
<dbReference type="EMBL" id="CAKD01000023">
    <property type="protein sequence ID" value="CCI85774.1"/>
    <property type="molecule type" value="Genomic_DNA"/>
</dbReference>
<dbReference type="PANTHER" id="PTHR23407">
    <property type="entry name" value="ATPASE INHIBITOR/5-FORMYLTETRAHYDROFOLATE CYCLO-LIGASE"/>
    <property type="match status" value="1"/>
</dbReference>
<feature type="binding site" evidence="4">
    <location>
        <begin position="3"/>
        <end position="7"/>
    </location>
    <ligand>
        <name>ATP</name>
        <dbReference type="ChEBI" id="CHEBI:30616"/>
    </ligand>
</feature>